<dbReference type="Gene3D" id="2.20.25.110">
    <property type="entry name" value="S-adenosyl-L-methionine-dependent methyltransferases"/>
    <property type="match status" value="1"/>
</dbReference>
<reference evidence="3 4" key="1">
    <citation type="submission" date="2014-06" db="EMBL/GenBank/DDBJ databases">
        <title>Genome characterization of distinct group I Clostridium botulinum lineages.</title>
        <authorList>
            <person name="Giordani F."/>
            <person name="Anselmo A."/>
            <person name="Fillo S."/>
            <person name="Palozzi A.M."/>
            <person name="Fortunato A."/>
            <person name="Gentile B."/>
            <person name="Ciammaruconi A."/>
            <person name="Anniballi F."/>
            <person name="De Medici D."/>
            <person name="Lista F."/>
        </authorList>
    </citation>
    <scope>NUCLEOTIDE SEQUENCE [LARGE SCALE GENOMIC DNA]</scope>
    <source>
        <strain evidence="3 4">B2 450</strain>
    </source>
</reference>
<dbReference type="EMBL" id="JXSU01000008">
    <property type="protein sequence ID" value="KIS21972.1"/>
    <property type="molecule type" value="Genomic_DNA"/>
</dbReference>
<dbReference type="InterPro" id="IPR029063">
    <property type="entry name" value="SAM-dependent_MTases_sf"/>
</dbReference>
<dbReference type="PANTHER" id="PTHR43861">
    <property type="entry name" value="TRANS-ACONITATE 2-METHYLTRANSFERASE-RELATED"/>
    <property type="match status" value="1"/>
</dbReference>
<accession>A0A0D1BQ07</accession>
<organism evidence="3 4">
    <name type="scientific">Clostridium botulinum B2 450</name>
    <dbReference type="NCBI Taxonomy" id="1379739"/>
    <lineage>
        <taxon>Bacteria</taxon>
        <taxon>Bacillati</taxon>
        <taxon>Bacillota</taxon>
        <taxon>Clostridia</taxon>
        <taxon>Eubacteriales</taxon>
        <taxon>Clostridiaceae</taxon>
        <taxon>Clostridium</taxon>
    </lineage>
</organism>
<evidence type="ECO:0000256" key="1">
    <source>
        <dbReference type="ARBA" id="ARBA00022679"/>
    </source>
</evidence>
<dbReference type="GO" id="GO:0032259">
    <property type="term" value="P:methylation"/>
    <property type="evidence" value="ECO:0007669"/>
    <property type="project" value="UniProtKB-KW"/>
</dbReference>
<name>A0A0D1BQ07_CLOBO</name>
<dbReference type="SUPFAM" id="SSF53335">
    <property type="entry name" value="S-adenosyl-L-methionine-dependent methyltransferases"/>
    <property type="match status" value="1"/>
</dbReference>
<evidence type="ECO:0000259" key="2">
    <source>
        <dbReference type="Pfam" id="PF13649"/>
    </source>
</evidence>
<keyword evidence="3" id="KW-0489">Methyltransferase</keyword>
<dbReference type="OrthoDB" id="9811589at2"/>
<dbReference type="InterPro" id="IPR041698">
    <property type="entry name" value="Methyltransf_25"/>
</dbReference>
<proteinExistence type="predicted"/>
<dbReference type="AlphaFoldDB" id="A0A0D1BQ07"/>
<sequence length="246" mass="29495">MECYREFAHIYDELINEDIDYEKWAKTITNICDEFNLCKIDYLDLACGTGNLTLQVSPYFKDVWAVDLSYDMLTEAENKFRENNIKGKLVCQNICDLKLNKTFNLITCCLDGINYILEKKSLNNLFKNVYNHLKEDGLFIFDINSYYKLNNILGNNLFSYDDEEITYIWRNSTENNITNMDITFFIREDENDYIRFDEEHKERAYKEEEIEEIIINNGFKILRTLDNYEDKKIEEKTERIVYILTK</sequence>
<dbReference type="Pfam" id="PF13649">
    <property type="entry name" value="Methyltransf_25"/>
    <property type="match status" value="1"/>
</dbReference>
<dbReference type="Proteomes" id="UP000032250">
    <property type="component" value="Unassembled WGS sequence"/>
</dbReference>
<feature type="domain" description="Methyltransferase" evidence="2">
    <location>
        <begin position="43"/>
        <end position="137"/>
    </location>
</feature>
<gene>
    <name evidence="3" type="ORF">N495_15880</name>
</gene>
<dbReference type="Gene3D" id="3.40.50.150">
    <property type="entry name" value="Vaccinia Virus protein VP39"/>
    <property type="match status" value="1"/>
</dbReference>
<dbReference type="HOGENOM" id="CLU_069129_5_0_9"/>
<protein>
    <submittedName>
        <fullName evidence="3">SAM-dependent methyltransferase</fullName>
    </submittedName>
</protein>
<dbReference type="PATRIC" id="fig|1379739.3.peg.3567"/>
<keyword evidence="1 3" id="KW-0808">Transferase</keyword>
<evidence type="ECO:0000313" key="3">
    <source>
        <dbReference type="EMBL" id="KIS21972.1"/>
    </source>
</evidence>
<dbReference type="RefSeq" id="WP_003483524.1">
    <property type="nucleotide sequence ID" value="NZ_JXSU01000008.1"/>
</dbReference>
<evidence type="ECO:0000313" key="4">
    <source>
        <dbReference type="Proteomes" id="UP000032250"/>
    </source>
</evidence>
<dbReference type="CDD" id="cd02440">
    <property type="entry name" value="AdoMet_MTases"/>
    <property type="match status" value="1"/>
</dbReference>
<comment type="caution">
    <text evidence="3">The sequence shown here is derived from an EMBL/GenBank/DDBJ whole genome shotgun (WGS) entry which is preliminary data.</text>
</comment>
<dbReference type="GO" id="GO:0008168">
    <property type="term" value="F:methyltransferase activity"/>
    <property type="evidence" value="ECO:0007669"/>
    <property type="project" value="UniProtKB-KW"/>
</dbReference>